<evidence type="ECO:0000313" key="8">
    <source>
        <dbReference type="Proteomes" id="UP001205890"/>
    </source>
</evidence>
<proteinExistence type="inferred from homology"/>
<dbReference type="Gene3D" id="2.30.40.10">
    <property type="entry name" value="Urease, subunit C, domain 1"/>
    <property type="match status" value="1"/>
</dbReference>
<evidence type="ECO:0000256" key="1">
    <source>
        <dbReference type="ARBA" id="ARBA00010716"/>
    </source>
</evidence>
<keyword evidence="8" id="KW-1185">Reference proteome</keyword>
<feature type="domain" description="Amidohydrolase-related" evidence="6">
    <location>
        <begin position="64"/>
        <end position="386"/>
    </location>
</feature>
<dbReference type="GO" id="GO:0008448">
    <property type="term" value="F:N-acetylglucosamine-6-phosphate deacetylase activity"/>
    <property type="evidence" value="ECO:0007669"/>
    <property type="project" value="UniProtKB-EC"/>
</dbReference>
<dbReference type="InterPro" id="IPR006680">
    <property type="entry name" value="Amidohydro-rel"/>
</dbReference>
<dbReference type="EMBL" id="JANCLU010000001">
    <property type="protein sequence ID" value="MCP8936971.1"/>
    <property type="molecule type" value="Genomic_DNA"/>
</dbReference>
<dbReference type="CDD" id="cd00854">
    <property type="entry name" value="NagA"/>
    <property type="match status" value="1"/>
</dbReference>
<dbReference type="SUPFAM" id="SSF51338">
    <property type="entry name" value="Composite domain of metallo-dependent hydrolases"/>
    <property type="match status" value="1"/>
</dbReference>
<evidence type="ECO:0000256" key="2">
    <source>
        <dbReference type="ARBA" id="ARBA00022723"/>
    </source>
</evidence>
<dbReference type="NCBIfam" id="TIGR00221">
    <property type="entry name" value="nagA"/>
    <property type="match status" value="1"/>
</dbReference>
<dbReference type="InterPro" id="IPR003764">
    <property type="entry name" value="GlcNAc_6-P_deAcase"/>
</dbReference>
<dbReference type="InterPro" id="IPR032466">
    <property type="entry name" value="Metal_Hydrolase"/>
</dbReference>
<dbReference type="EC" id="3.5.1.25" evidence="7"/>
<protein>
    <submittedName>
        <fullName evidence="7">N-acetylglucosamine-6-phosphate deacetylase</fullName>
        <ecNumber evidence="7">3.5.1.25</ecNumber>
    </submittedName>
</protein>
<comment type="similarity">
    <text evidence="1 5">Belongs to the metallo-dependent hydrolases superfamily. NagA family.</text>
</comment>
<evidence type="ECO:0000256" key="3">
    <source>
        <dbReference type="ARBA" id="ARBA00022801"/>
    </source>
</evidence>
<dbReference type="RefSeq" id="WP_254737429.1">
    <property type="nucleotide sequence ID" value="NZ_JANCLU010000001.1"/>
</dbReference>
<dbReference type="Pfam" id="PF01979">
    <property type="entry name" value="Amidohydro_1"/>
    <property type="match status" value="1"/>
</dbReference>
<dbReference type="Proteomes" id="UP001205890">
    <property type="component" value="Unassembled WGS sequence"/>
</dbReference>
<gene>
    <name evidence="7" type="primary">nagA</name>
    <name evidence="7" type="ORF">NK718_00440</name>
</gene>
<keyword evidence="3 5" id="KW-0378">Hydrolase</keyword>
<reference evidence="7 8" key="1">
    <citation type="submission" date="2022-07" db="EMBL/GenBank/DDBJ databases">
        <authorList>
            <person name="Li W.-J."/>
            <person name="Deng Q.-Q."/>
        </authorList>
    </citation>
    <scope>NUCLEOTIDE SEQUENCE [LARGE SCALE GENOMIC DNA]</scope>
    <source>
        <strain evidence="7 8">SYSU M60028</strain>
    </source>
</reference>
<comment type="caution">
    <text evidence="7">The sequence shown here is derived from an EMBL/GenBank/DDBJ whole genome shotgun (WGS) entry which is preliminary data.</text>
</comment>
<evidence type="ECO:0000256" key="5">
    <source>
        <dbReference type="PIRNR" id="PIRNR038994"/>
    </source>
</evidence>
<dbReference type="PIRSF" id="PIRSF038994">
    <property type="entry name" value="NagA"/>
    <property type="match status" value="1"/>
</dbReference>
<name>A0ABT1L7B9_9HYPH</name>
<dbReference type="Gene3D" id="3.20.20.140">
    <property type="entry name" value="Metal-dependent hydrolases"/>
    <property type="match status" value="1"/>
</dbReference>
<evidence type="ECO:0000313" key="7">
    <source>
        <dbReference type="EMBL" id="MCP8936971.1"/>
    </source>
</evidence>
<evidence type="ECO:0000259" key="6">
    <source>
        <dbReference type="Pfam" id="PF01979"/>
    </source>
</evidence>
<accession>A0ABT1L7B9</accession>
<keyword evidence="2" id="KW-0479">Metal-binding</keyword>
<sequence length="393" mass="40334">MPRPRHASPAAAGFLILCPRLFDGEAMREDACVWVRDGRIAAVMPRSSAQDGLPHVRLPDGALLAPGFIDTQVNGGGGVMFNDAPTPEGAAAIVAAHRRHGTTGLLPTLITDAPEAMDRALDAGPAILAQPGVLGLHLEGPFINPARKGVHRADYIVPLDAATIARLRRAAALGRSFVTLAPELAPPGVVAALTGAGLRVSAGHTEATGADMERAAGEGLTGVTHLFNAMSQLQGRAPGVVGAAMADERLFVGIIADGLHVDPLSLRAAFRAIGAERLMLVTDAMSSVGAATDRFMLMGREVRLAGGRLTTADGTLAGAHLTMAEAVRNAVAMMGASLPEALRMASRTPAEFLGLGGERGRVAPGMRADLVALGPDLDVLDSWVDGEGTGALG</sequence>
<organism evidence="7 8">
    <name type="scientific">Alsobacter ponti</name>
    <dbReference type="NCBI Taxonomy" id="2962936"/>
    <lineage>
        <taxon>Bacteria</taxon>
        <taxon>Pseudomonadati</taxon>
        <taxon>Pseudomonadota</taxon>
        <taxon>Alphaproteobacteria</taxon>
        <taxon>Hyphomicrobiales</taxon>
        <taxon>Alsobacteraceae</taxon>
        <taxon>Alsobacter</taxon>
    </lineage>
</organism>
<dbReference type="InterPro" id="IPR011059">
    <property type="entry name" value="Metal-dep_hydrolase_composite"/>
</dbReference>
<dbReference type="PANTHER" id="PTHR11113">
    <property type="entry name" value="N-ACETYLGLUCOSAMINE-6-PHOSPHATE DEACETYLASE"/>
    <property type="match status" value="1"/>
</dbReference>
<dbReference type="SUPFAM" id="SSF51556">
    <property type="entry name" value="Metallo-dependent hydrolases"/>
    <property type="match status" value="1"/>
</dbReference>
<dbReference type="PANTHER" id="PTHR11113:SF14">
    <property type="entry name" value="N-ACETYLGLUCOSAMINE-6-PHOSPHATE DEACETYLASE"/>
    <property type="match status" value="1"/>
</dbReference>
<keyword evidence="4 5" id="KW-0119">Carbohydrate metabolism</keyword>
<evidence type="ECO:0000256" key="4">
    <source>
        <dbReference type="ARBA" id="ARBA00023277"/>
    </source>
</evidence>